<dbReference type="Proteomes" id="UP001180020">
    <property type="component" value="Unassembled WGS sequence"/>
</dbReference>
<evidence type="ECO:0000313" key="1">
    <source>
        <dbReference type="EMBL" id="KAK1308681.1"/>
    </source>
</evidence>
<sequence length="83" mass="9241">MEAAEKLQQVLSLLPSTAFGRGDGSMKALSSVNNYVFTAHQDHQIRMWEVSRGQSENAFRLIVTLPMKRDYLGRGSLLSDGRA</sequence>
<dbReference type="EMBL" id="JAUJYO010000009">
    <property type="protein sequence ID" value="KAK1308681.1"/>
    <property type="molecule type" value="Genomic_DNA"/>
</dbReference>
<dbReference type="AlphaFoldDB" id="A0AAV9E5I9"/>
<organism evidence="1 2">
    <name type="scientific">Acorus calamus</name>
    <name type="common">Sweet flag</name>
    <dbReference type="NCBI Taxonomy" id="4465"/>
    <lineage>
        <taxon>Eukaryota</taxon>
        <taxon>Viridiplantae</taxon>
        <taxon>Streptophyta</taxon>
        <taxon>Embryophyta</taxon>
        <taxon>Tracheophyta</taxon>
        <taxon>Spermatophyta</taxon>
        <taxon>Magnoliopsida</taxon>
        <taxon>Liliopsida</taxon>
        <taxon>Acoraceae</taxon>
        <taxon>Acorus</taxon>
    </lineage>
</organism>
<gene>
    <name evidence="1" type="ORF">QJS10_CPA09g01230</name>
</gene>
<keyword evidence="2" id="KW-1185">Reference proteome</keyword>
<evidence type="ECO:0000313" key="2">
    <source>
        <dbReference type="Proteomes" id="UP001180020"/>
    </source>
</evidence>
<reference evidence="1" key="2">
    <citation type="submission" date="2023-06" db="EMBL/GenBank/DDBJ databases">
        <authorList>
            <person name="Ma L."/>
            <person name="Liu K.-W."/>
            <person name="Li Z."/>
            <person name="Hsiao Y.-Y."/>
            <person name="Qi Y."/>
            <person name="Fu T."/>
            <person name="Tang G."/>
            <person name="Zhang D."/>
            <person name="Sun W.-H."/>
            <person name="Liu D.-K."/>
            <person name="Li Y."/>
            <person name="Chen G.-Z."/>
            <person name="Liu X.-D."/>
            <person name="Liao X.-Y."/>
            <person name="Jiang Y.-T."/>
            <person name="Yu X."/>
            <person name="Hao Y."/>
            <person name="Huang J."/>
            <person name="Zhao X.-W."/>
            <person name="Ke S."/>
            <person name="Chen Y.-Y."/>
            <person name="Wu W.-L."/>
            <person name="Hsu J.-L."/>
            <person name="Lin Y.-F."/>
            <person name="Huang M.-D."/>
            <person name="Li C.-Y."/>
            <person name="Huang L."/>
            <person name="Wang Z.-W."/>
            <person name="Zhao X."/>
            <person name="Zhong W.-Y."/>
            <person name="Peng D.-H."/>
            <person name="Ahmad S."/>
            <person name="Lan S."/>
            <person name="Zhang J.-S."/>
            <person name="Tsai W.-C."/>
            <person name="Van De Peer Y."/>
            <person name="Liu Z.-J."/>
        </authorList>
    </citation>
    <scope>NUCLEOTIDE SEQUENCE</scope>
    <source>
        <strain evidence="1">CP</strain>
        <tissue evidence="1">Leaves</tissue>
    </source>
</reference>
<name>A0AAV9E5I9_ACOCL</name>
<accession>A0AAV9E5I9</accession>
<protein>
    <submittedName>
        <fullName evidence="1">Uncharacterized protein</fullName>
    </submittedName>
</protein>
<proteinExistence type="predicted"/>
<comment type="caution">
    <text evidence="1">The sequence shown here is derived from an EMBL/GenBank/DDBJ whole genome shotgun (WGS) entry which is preliminary data.</text>
</comment>
<reference evidence="1" key="1">
    <citation type="journal article" date="2023" name="Nat. Commun.">
        <title>Diploid and tetraploid genomes of Acorus and the evolution of monocots.</title>
        <authorList>
            <person name="Ma L."/>
            <person name="Liu K.W."/>
            <person name="Li Z."/>
            <person name="Hsiao Y.Y."/>
            <person name="Qi Y."/>
            <person name="Fu T."/>
            <person name="Tang G.D."/>
            <person name="Zhang D."/>
            <person name="Sun W.H."/>
            <person name="Liu D.K."/>
            <person name="Li Y."/>
            <person name="Chen G.Z."/>
            <person name="Liu X.D."/>
            <person name="Liao X.Y."/>
            <person name="Jiang Y.T."/>
            <person name="Yu X."/>
            <person name="Hao Y."/>
            <person name="Huang J."/>
            <person name="Zhao X.W."/>
            <person name="Ke S."/>
            <person name="Chen Y.Y."/>
            <person name="Wu W.L."/>
            <person name="Hsu J.L."/>
            <person name="Lin Y.F."/>
            <person name="Huang M.D."/>
            <person name="Li C.Y."/>
            <person name="Huang L."/>
            <person name="Wang Z.W."/>
            <person name="Zhao X."/>
            <person name="Zhong W.Y."/>
            <person name="Peng D.H."/>
            <person name="Ahmad S."/>
            <person name="Lan S."/>
            <person name="Zhang J.S."/>
            <person name="Tsai W.C."/>
            <person name="Van de Peer Y."/>
            <person name="Liu Z.J."/>
        </authorList>
    </citation>
    <scope>NUCLEOTIDE SEQUENCE</scope>
    <source>
        <strain evidence="1">CP</strain>
    </source>
</reference>